<protein>
    <submittedName>
        <fullName evidence="1">Unclassified</fullName>
    </submittedName>
</protein>
<comment type="caution">
    <text evidence="1">The sequence shown here is derived from an EMBL/GenBank/DDBJ whole genome shotgun (WGS) entry which is preliminary data.</text>
</comment>
<evidence type="ECO:0000313" key="1">
    <source>
        <dbReference type="EMBL" id="CDL73496.1"/>
    </source>
</evidence>
<dbReference type="AlphaFoldDB" id="A0A060QMQ7"/>
<dbReference type="EMBL" id="CBMH010002262">
    <property type="protein sequence ID" value="CDL73496.1"/>
    <property type="molecule type" value="Genomic_DNA"/>
</dbReference>
<reference evidence="1" key="1">
    <citation type="submission" date="2013-05" db="EMBL/GenBank/DDBJ databases">
        <title>Draft genome sequences of six wheat associated Fusarium spp. isolates.</title>
        <authorList>
            <person name="Moolhuijzen P.M."/>
            <person name="Manners J.M."/>
            <person name="Wilcox S."/>
            <person name="Bellgard M.I."/>
            <person name="Gardiner D.M."/>
        </authorList>
    </citation>
    <scope>NUCLEOTIDE SEQUENCE</scope>
    <source>
        <strain evidence="1">CS7071</strain>
    </source>
</reference>
<proteinExistence type="predicted"/>
<gene>
    <name evidence="1" type="ORF">BN852_0126880</name>
</gene>
<name>A0A060QMQ7_FUSCU</name>
<sequence>MMIEFYDLIINMGYTPEIETLRNTTFSGQDLKSAFCEALSSHNYNLRQAKKLVLDLCFNRDTVRLNFLLGYRDEGVMNYILEIANKHREFYPLTRKLINQYLYNLTEDIAYSYIEFYQDNVVRYLFLPDEADKFIAMVRESPILKHIYYVDAGSKVRSPGFGVAKSNLLLQSEVFKYETAEMFSKIRDLGRADIGQMDMIEIPYEGNVMRAIRKDEAWRALKAANFL</sequence>
<organism evidence="1">
    <name type="scientific">Fusarium culmorum CS7071</name>
    <dbReference type="NCBI Taxonomy" id="1318462"/>
    <lineage>
        <taxon>Eukaryota</taxon>
        <taxon>Fungi</taxon>
        <taxon>Dikarya</taxon>
        <taxon>Ascomycota</taxon>
        <taxon>Pezizomycotina</taxon>
        <taxon>Sordariomycetes</taxon>
        <taxon>Hypocreomycetidae</taxon>
        <taxon>Hypocreales</taxon>
        <taxon>Nectriaceae</taxon>
        <taxon>Fusarium</taxon>
    </lineage>
</organism>
<accession>A0A060QMQ7</accession>